<organism evidence="1 2">
    <name type="scientific">Segatella oulorum</name>
    <dbReference type="NCBI Taxonomy" id="28136"/>
    <lineage>
        <taxon>Bacteria</taxon>
        <taxon>Pseudomonadati</taxon>
        <taxon>Bacteroidota</taxon>
        <taxon>Bacteroidia</taxon>
        <taxon>Bacteroidales</taxon>
        <taxon>Prevotellaceae</taxon>
        <taxon>Segatella</taxon>
    </lineage>
</organism>
<proteinExistence type="predicted"/>
<dbReference type="AlphaFoldDB" id="A0A1T4PQ47"/>
<protein>
    <submittedName>
        <fullName evidence="1">Transcriptional regulator, AbiEi antitoxin, Type IV TA system</fullName>
    </submittedName>
</protein>
<evidence type="ECO:0000313" key="1">
    <source>
        <dbReference type="EMBL" id="SJZ93357.1"/>
    </source>
</evidence>
<dbReference type="InterPro" id="IPR045738">
    <property type="entry name" value="DUF6088"/>
</dbReference>
<accession>A0A1T4PQ47</accession>
<dbReference type="STRING" id="28136.SAMN02745202_01508"/>
<name>A0A1T4PQ47_9BACT</name>
<reference evidence="1 2" key="1">
    <citation type="submission" date="2017-02" db="EMBL/GenBank/DDBJ databases">
        <authorList>
            <person name="Peterson S.W."/>
        </authorList>
    </citation>
    <scope>NUCLEOTIDE SEQUENCE [LARGE SCALE GENOMIC DNA]</scope>
    <source>
        <strain evidence="1 2">ATCC 43324</strain>
    </source>
</reference>
<gene>
    <name evidence="1" type="ORF">SAMN02745202_01508</name>
</gene>
<dbReference type="Proteomes" id="UP000190065">
    <property type="component" value="Unassembled WGS sequence"/>
</dbReference>
<evidence type="ECO:0000313" key="2">
    <source>
        <dbReference type="Proteomes" id="UP000190065"/>
    </source>
</evidence>
<dbReference type="EMBL" id="FUXK01000016">
    <property type="protein sequence ID" value="SJZ93357.1"/>
    <property type="molecule type" value="Genomic_DNA"/>
</dbReference>
<dbReference type="Pfam" id="PF19570">
    <property type="entry name" value="DUF6088"/>
    <property type="match status" value="1"/>
</dbReference>
<sequence length="220" mass="25099">MYLCCREKYILSRQKYRVIMNESIEDKILAKSKKCGRGSVFFVGDFISYGNRDAVNKALERLVEKGQMLRVARGIYCYPKMEKVYGLGMVPPSLEDIAKAMAKRDGARIVPTGLYAQYQLGLTQQIPMNIAYLTDGVSRTINLGEGKNIKFKRASPRYFSIRSRLALLLTTALKDWKVENLTDEQVATIKMKLNENPHLQVADLKLMPSKVREFIVGLYE</sequence>